<dbReference type="PANTHER" id="PTHR12636">
    <property type="entry name" value="NEP1/MRA1"/>
    <property type="match status" value="1"/>
</dbReference>
<organism evidence="9 10">
    <name type="scientific">Clavelina lepadiformis</name>
    <name type="common">Light-bulb sea squirt</name>
    <name type="synonym">Ascidia lepadiformis</name>
    <dbReference type="NCBI Taxonomy" id="159417"/>
    <lineage>
        <taxon>Eukaryota</taxon>
        <taxon>Metazoa</taxon>
        <taxon>Chordata</taxon>
        <taxon>Tunicata</taxon>
        <taxon>Ascidiacea</taxon>
        <taxon>Aplousobranchia</taxon>
        <taxon>Clavelinidae</taxon>
        <taxon>Clavelina</taxon>
    </lineage>
</organism>
<keyword evidence="4" id="KW-0489">Methyltransferase</keyword>
<proteinExistence type="inferred from homology"/>
<keyword evidence="3" id="KW-0698">rRNA processing</keyword>
<protein>
    <recommendedName>
        <fullName evidence="11">Ribosomal RNA small subunit methyltransferase NEP1</fullName>
    </recommendedName>
</protein>
<sequence length="241" mass="26726">MSHLGKHKIQYYEEGNDEDSIPTKGLNLLRKLNKHNADKRLIVILVHASLETVKVGKSYELLNCDKHKSILRKNKRDPGSCRPDITHQCLLMLLDSPLNRAGLLQVYVETTKNVLIEINPQTRIPRTFDRFCGLMVQLLHKLSVRGTDAPVKLLKVIKGPVTTHLPAGCQCIGTSFSADVSMVKDIIPSDKPIAFVIGAMAHGTIKEDYTEKSISISSYPLSAALACTKICSAAEDKWNII</sequence>
<dbReference type="InterPro" id="IPR029028">
    <property type="entry name" value="Alpha/beta_knot_MTases"/>
</dbReference>
<evidence type="ECO:0000256" key="6">
    <source>
        <dbReference type="ARBA" id="ARBA00022691"/>
    </source>
</evidence>
<dbReference type="InterPro" id="IPR005304">
    <property type="entry name" value="Rbsml_bgen_MeTrfase_EMG1/NEP1"/>
</dbReference>
<evidence type="ECO:0000256" key="2">
    <source>
        <dbReference type="ARBA" id="ARBA00022517"/>
    </source>
</evidence>
<evidence type="ECO:0008006" key="11">
    <source>
        <dbReference type="Google" id="ProtNLM"/>
    </source>
</evidence>
<evidence type="ECO:0000313" key="9">
    <source>
        <dbReference type="EMBL" id="CAK8695097.1"/>
    </source>
</evidence>
<evidence type="ECO:0000313" key="10">
    <source>
        <dbReference type="Proteomes" id="UP001642483"/>
    </source>
</evidence>
<comment type="caution">
    <text evidence="9">The sequence shown here is derived from an EMBL/GenBank/DDBJ whole genome shotgun (WGS) entry which is preliminary data.</text>
</comment>
<dbReference type="Gene3D" id="3.40.1280.10">
    <property type="match status" value="1"/>
</dbReference>
<dbReference type="EMBL" id="CAWYQH010000141">
    <property type="protein sequence ID" value="CAK8695097.1"/>
    <property type="molecule type" value="Genomic_DNA"/>
</dbReference>
<dbReference type="Proteomes" id="UP001642483">
    <property type="component" value="Unassembled WGS sequence"/>
</dbReference>
<keyword evidence="2" id="KW-0690">Ribosome biogenesis</keyword>
<gene>
    <name evidence="9" type="ORF">CVLEPA_LOCUS28384</name>
</gene>
<keyword evidence="6" id="KW-0949">S-adenosyl-L-methionine</keyword>
<evidence type="ECO:0000256" key="5">
    <source>
        <dbReference type="ARBA" id="ARBA00022679"/>
    </source>
</evidence>
<dbReference type="Pfam" id="PF03587">
    <property type="entry name" value="EMG1"/>
    <property type="match status" value="1"/>
</dbReference>
<keyword evidence="10" id="KW-1185">Reference proteome</keyword>
<keyword evidence="5" id="KW-0808">Transferase</keyword>
<keyword evidence="7" id="KW-0699">rRNA-binding</keyword>
<dbReference type="InterPro" id="IPR029026">
    <property type="entry name" value="tRNA_m1G_MTases_N"/>
</dbReference>
<evidence type="ECO:0000256" key="3">
    <source>
        <dbReference type="ARBA" id="ARBA00022552"/>
    </source>
</evidence>
<reference evidence="9 10" key="1">
    <citation type="submission" date="2024-02" db="EMBL/GenBank/DDBJ databases">
        <authorList>
            <person name="Daric V."/>
            <person name="Darras S."/>
        </authorList>
    </citation>
    <scope>NUCLEOTIDE SEQUENCE [LARGE SCALE GENOMIC DNA]</scope>
</reference>
<name>A0ABP0GU46_CLALP</name>
<dbReference type="PANTHER" id="PTHR12636:SF5">
    <property type="entry name" value="RIBOSOMAL RNA SMALL SUBUNIT METHYLTRANSFERASE NEP1"/>
    <property type="match status" value="1"/>
</dbReference>
<comment type="similarity">
    <text evidence="1">Belongs to the class IV-like SAM-binding methyltransferase superfamily. RNA methyltransferase NEP1 family.</text>
</comment>
<evidence type="ECO:0000256" key="1">
    <source>
        <dbReference type="ARBA" id="ARBA00008115"/>
    </source>
</evidence>
<evidence type="ECO:0000256" key="4">
    <source>
        <dbReference type="ARBA" id="ARBA00022603"/>
    </source>
</evidence>
<evidence type="ECO:0000256" key="8">
    <source>
        <dbReference type="ARBA" id="ARBA00022884"/>
    </source>
</evidence>
<dbReference type="CDD" id="cd18088">
    <property type="entry name" value="Nep1-like"/>
    <property type="match status" value="1"/>
</dbReference>
<accession>A0ABP0GU46</accession>
<evidence type="ECO:0000256" key="7">
    <source>
        <dbReference type="ARBA" id="ARBA00022730"/>
    </source>
</evidence>
<dbReference type="SUPFAM" id="SSF75217">
    <property type="entry name" value="alpha/beta knot"/>
    <property type="match status" value="1"/>
</dbReference>
<keyword evidence="8" id="KW-0694">RNA-binding</keyword>